<comment type="caution">
    <text evidence="1">The sequence shown here is derived from an EMBL/GenBank/DDBJ whole genome shotgun (WGS) entry which is preliminary data.</text>
</comment>
<proteinExistence type="predicted"/>
<name>A0A098S637_9BACT</name>
<evidence type="ECO:0000313" key="1">
    <source>
        <dbReference type="EMBL" id="KGE87784.1"/>
    </source>
</evidence>
<organism evidence="1 2">
    <name type="scientific">Phaeodactylibacter xiamenensis</name>
    <dbReference type="NCBI Taxonomy" id="1524460"/>
    <lineage>
        <taxon>Bacteria</taxon>
        <taxon>Pseudomonadati</taxon>
        <taxon>Bacteroidota</taxon>
        <taxon>Saprospiria</taxon>
        <taxon>Saprospirales</taxon>
        <taxon>Haliscomenobacteraceae</taxon>
        <taxon>Phaeodactylibacter</taxon>
    </lineage>
</organism>
<evidence type="ECO:0008006" key="3">
    <source>
        <dbReference type="Google" id="ProtNLM"/>
    </source>
</evidence>
<reference evidence="1 2" key="1">
    <citation type="journal article" date="2014" name="Int. J. Syst. Evol. Microbiol.">
        <title>Phaeodactylibacter xiamenensis gen. nov., sp. nov., a member of the family Saprospiraceae isolated from the marine alga Phaeodactylum tricornutum.</title>
        <authorList>
            <person name="Chen Z.Jr."/>
            <person name="Lei X."/>
            <person name="Lai Q."/>
            <person name="Li Y."/>
            <person name="Zhang B."/>
            <person name="Zhang J."/>
            <person name="Zhang H."/>
            <person name="Yang L."/>
            <person name="Zheng W."/>
            <person name="Tian Y."/>
            <person name="Yu Z."/>
            <person name="Xu H.Jr."/>
            <person name="Zheng T."/>
        </authorList>
    </citation>
    <scope>NUCLEOTIDE SEQUENCE [LARGE SCALE GENOMIC DNA]</scope>
    <source>
        <strain evidence="1 2">KD52</strain>
    </source>
</reference>
<dbReference type="AlphaFoldDB" id="A0A098S637"/>
<dbReference type="EMBL" id="JPOS01000030">
    <property type="protein sequence ID" value="KGE87784.1"/>
    <property type="molecule type" value="Genomic_DNA"/>
</dbReference>
<gene>
    <name evidence="1" type="ORF">IX84_12825</name>
</gene>
<accession>A0A098S637</accession>
<evidence type="ECO:0000313" key="2">
    <source>
        <dbReference type="Proteomes" id="UP000029736"/>
    </source>
</evidence>
<dbReference type="Proteomes" id="UP000029736">
    <property type="component" value="Unassembled WGS sequence"/>
</dbReference>
<sequence>MPVSQQPEHQSDPLQQLRNILLRPEQERITHIHNILEEKEPLAERVVPIIEEQLSEFEAHFPKAYQLAVDRLVERKIRESQEEMIDMLYPVMGTMIRKYIAQQLQELRESVEQQLERSFLARLRDRFFRAGGVREADLVLRNAALPRVREAYIIEQHSGLLLGSASTQEVVDKELIAGMLTAIKSFVVDAFRRGTTQLELIEYAGYQILIRDFHTYYVALAVEGKMTTKEQEQLSGQIATFVQNELARKIRADDASLHLHLGKTLKEYFMKTTPLSTEAIQGQL</sequence>
<dbReference type="STRING" id="1524460.IX84_12825"/>
<keyword evidence="2" id="KW-1185">Reference proteome</keyword>
<protein>
    <recommendedName>
        <fullName evidence="3">Cell envelope biogenesis protein OmpA</fullName>
    </recommendedName>
</protein>